<keyword evidence="1" id="KW-0344">Guanine-nucleotide releasing factor</keyword>
<dbReference type="Pfam" id="PF23014">
    <property type="entry name" value="PH_Tiam1"/>
    <property type="match status" value="1"/>
</dbReference>
<dbReference type="InterPro" id="IPR035899">
    <property type="entry name" value="DBL_dom_sf"/>
</dbReference>
<feature type="region of interest" description="Disordered" evidence="3">
    <location>
        <begin position="1298"/>
        <end position="1324"/>
    </location>
</feature>
<dbReference type="CDD" id="cd00136">
    <property type="entry name" value="PDZ_canonical"/>
    <property type="match status" value="1"/>
</dbReference>
<feature type="compositionally biased region" description="Acidic residues" evidence="3">
    <location>
        <begin position="1777"/>
        <end position="1788"/>
    </location>
</feature>
<evidence type="ECO:0000256" key="4">
    <source>
        <dbReference type="SAM" id="Phobius"/>
    </source>
</evidence>
<dbReference type="SMART" id="SM00233">
    <property type="entry name" value="PH"/>
    <property type="match status" value="2"/>
</dbReference>
<name>A0ABQ8M2M0_LABRO</name>
<dbReference type="SUPFAM" id="SSF50156">
    <property type="entry name" value="PDZ domain-like"/>
    <property type="match status" value="1"/>
</dbReference>
<evidence type="ECO:0000256" key="1">
    <source>
        <dbReference type="ARBA" id="ARBA00022658"/>
    </source>
</evidence>
<feature type="compositionally biased region" description="Polar residues" evidence="3">
    <location>
        <begin position="1704"/>
        <end position="1713"/>
    </location>
</feature>
<feature type="region of interest" description="Disordered" evidence="3">
    <location>
        <begin position="324"/>
        <end position="345"/>
    </location>
</feature>
<keyword evidence="2" id="KW-0677">Repeat</keyword>
<dbReference type="Pfam" id="PF18385">
    <property type="entry name" value="Tiam_CC_Ex"/>
    <property type="match status" value="1"/>
</dbReference>
<evidence type="ECO:0000259" key="8">
    <source>
        <dbReference type="PROSITE" id="PS50898"/>
    </source>
</evidence>
<dbReference type="Gene3D" id="6.10.140.680">
    <property type="match status" value="2"/>
</dbReference>
<keyword evidence="4" id="KW-0472">Membrane</keyword>
<dbReference type="InterPro" id="IPR000219">
    <property type="entry name" value="DH_dom"/>
</dbReference>
<dbReference type="CDD" id="cd01230">
    <property type="entry name" value="PH1_Tiam1_2"/>
    <property type="match status" value="1"/>
</dbReference>
<dbReference type="Gene3D" id="1.20.900.10">
    <property type="entry name" value="Dbl homology (DH) domain"/>
    <property type="match status" value="1"/>
</dbReference>
<dbReference type="Gene3D" id="2.30.29.30">
    <property type="entry name" value="Pleckstrin-homology domain (PH domain)/Phosphotyrosine-binding domain (PTB)"/>
    <property type="match status" value="2"/>
</dbReference>
<dbReference type="PROSITE" id="PS50010">
    <property type="entry name" value="DH_2"/>
    <property type="match status" value="1"/>
</dbReference>
<comment type="caution">
    <text evidence="9">The sequence shown here is derived from an EMBL/GenBank/DDBJ whole genome shotgun (WGS) entry which is preliminary data.</text>
</comment>
<feature type="domain" description="PDZ" evidence="7">
    <location>
        <begin position="955"/>
        <end position="1017"/>
    </location>
</feature>
<evidence type="ECO:0000259" key="5">
    <source>
        <dbReference type="PROSITE" id="PS50003"/>
    </source>
</evidence>
<feature type="compositionally biased region" description="Low complexity" evidence="3">
    <location>
        <begin position="1298"/>
        <end position="1316"/>
    </location>
</feature>
<dbReference type="PROSITE" id="PS50898">
    <property type="entry name" value="RBD"/>
    <property type="match status" value="1"/>
</dbReference>
<feature type="compositionally biased region" description="Basic and acidic residues" evidence="3">
    <location>
        <begin position="1201"/>
        <end position="1222"/>
    </location>
</feature>
<dbReference type="Proteomes" id="UP000830375">
    <property type="component" value="Unassembled WGS sequence"/>
</dbReference>
<reference evidence="9 10" key="1">
    <citation type="submission" date="2022-01" db="EMBL/GenBank/DDBJ databases">
        <title>A high-quality chromosome-level genome assembly of rohu carp, Labeo rohita.</title>
        <authorList>
            <person name="Arick M.A. II"/>
            <person name="Hsu C.-Y."/>
            <person name="Magbanua Z."/>
            <person name="Pechanova O."/>
            <person name="Grover C."/>
            <person name="Miller E."/>
            <person name="Thrash A."/>
            <person name="Ezzel L."/>
            <person name="Alam S."/>
            <person name="Benzie J."/>
            <person name="Hamilton M."/>
            <person name="Karsi A."/>
            <person name="Lawrence M.L."/>
            <person name="Peterson D.G."/>
        </authorList>
    </citation>
    <scope>NUCLEOTIDE SEQUENCE [LARGE SCALE GENOMIC DNA]</scope>
    <source>
        <strain evidence="10">BAU-BD-2019</strain>
        <tissue evidence="9">Blood</tissue>
    </source>
</reference>
<dbReference type="Pfam" id="PF00595">
    <property type="entry name" value="PDZ"/>
    <property type="match status" value="1"/>
</dbReference>
<accession>A0ABQ8M2M0</accession>
<dbReference type="SMART" id="SM00455">
    <property type="entry name" value="RBD"/>
    <property type="match status" value="1"/>
</dbReference>
<dbReference type="InterPro" id="IPR055230">
    <property type="entry name" value="PH_Tiam1/2"/>
</dbReference>
<feature type="region of interest" description="Disordered" evidence="3">
    <location>
        <begin position="1"/>
        <end position="81"/>
    </location>
</feature>
<dbReference type="Pfam" id="PF00169">
    <property type="entry name" value="PH"/>
    <property type="match status" value="1"/>
</dbReference>
<dbReference type="SMART" id="SM00228">
    <property type="entry name" value="PDZ"/>
    <property type="match status" value="1"/>
</dbReference>
<gene>
    <name evidence="9" type="ORF">H4Q32_013397</name>
</gene>
<dbReference type="Gene3D" id="2.30.42.10">
    <property type="match status" value="1"/>
</dbReference>
<protein>
    <submittedName>
        <fullName evidence="9">Rho guanine nucleotide exchange factor TIAM1</fullName>
    </submittedName>
</protein>
<keyword evidence="4" id="KW-1133">Transmembrane helix</keyword>
<evidence type="ECO:0000256" key="2">
    <source>
        <dbReference type="ARBA" id="ARBA00022737"/>
    </source>
</evidence>
<keyword evidence="10" id="KW-1185">Reference proteome</keyword>
<feature type="region of interest" description="Disordered" evidence="3">
    <location>
        <begin position="103"/>
        <end position="193"/>
    </location>
</feature>
<dbReference type="PROSITE" id="PS50003">
    <property type="entry name" value="PH_DOMAIN"/>
    <property type="match status" value="1"/>
</dbReference>
<dbReference type="InterPro" id="IPR040655">
    <property type="entry name" value="TIAM1_CC-Ex"/>
</dbReference>
<dbReference type="InterPro" id="IPR043537">
    <property type="entry name" value="Tiam1/Tiam2/Sif"/>
</dbReference>
<evidence type="ECO:0000313" key="10">
    <source>
        <dbReference type="Proteomes" id="UP000830375"/>
    </source>
</evidence>
<dbReference type="SUPFAM" id="SSF50729">
    <property type="entry name" value="PH domain-like"/>
    <property type="match status" value="2"/>
</dbReference>
<feature type="region of interest" description="Disordered" evidence="3">
    <location>
        <begin position="1195"/>
        <end position="1227"/>
    </location>
</feature>
<feature type="compositionally biased region" description="Low complexity" evidence="3">
    <location>
        <begin position="114"/>
        <end position="123"/>
    </location>
</feature>
<feature type="domain" description="PH" evidence="5">
    <location>
        <begin position="404"/>
        <end position="512"/>
    </location>
</feature>
<dbReference type="CDD" id="cd00160">
    <property type="entry name" value="RhoGEF"/>
    <property type="match status" value="1"/>
</dbReference>
<dbReference type="PANTHER" id="PTHR46001">
    <property type="entry name" value="TIAM (MAMMALIAN TUMOR INVASION AND METASTASIS FACTOR) HOMOLOG"/>
    <property type="match status" value="1"/>
</dbReference>
<proteinExistence type="predicted"/>
<dbReference type="SMART" id="SM00325">
    <property type="entry name" value="RhoGEF"/>
    <property type="match status" value="1"/>
</dbReference>
<feature type="region of interest" description="Disordered" evidence="3">
    <location>
        <begin position="1753"/>
        <end position="1796"/>
    </location>
</feature>
<sequence>MGNTESHSGGHGYYGDGQRHLSRKHMSRSLRLSSKQTYCSRRTPSGKPEHRNSETSTRSSSTPSIPQSLADHGLEPFNDSDMLPDFSGPIWVDRVAMNLRPMSFHNHPAHSPGTTATAKQAAQDDAEPPEDTTNVQRTRDGSQEGSSFKKKRSKSADMWREDSLEVSLSDLSQEHLTSTEEIEDTPDDCETHLQSSAQELLDSNRANSLDELYGPKSPACRPTHGRYAKWHKGGATSREGDEDKMISPCEDDGAAYGAYTLPCRRSHYQQLSLKDVTAGDGSDYEDSGIDGLTGDSEASQHHARRYKTMSASFSAYSTSAGGAFAGSDSGSSSGAGAGPSDGTQGVYENFRQELEQNVSPAEVPEERSSAFSDEQSSVTLSSAYHTDPLLSVAAVQGTVRKAGRLAVKNFLVHKKNKKVELAPRRKWKSYWVSLKGCTLFFYETDGRSGIDHNSVPKHAVWAENSIVQAVPEHPKKDFVFCLSNSLGDSFLFQTCSQTELENWITAIHSACAAAVARQHHREDTVRLLRAEIRKLEQKIDMDEKMKKMGDMQLSAVTDAKKRKTILEQNIDSLHTLAVKVHVPLNGCLRKKWSSEWPAAHQEEVLGYALCPGEWQQGRVPRESRTSLPVECVALLFATLCAVWTAAPCAASSKKTSIPEWLGGEAVIFLWEQNLEQFHMDLFRFRCYLSSLQGGELPNPKRLLAFASRPTKLAMGRLGIFSVSSFHALVAARTESGVRRRTQAMSRSTSKRKSRFSSLWGLDTHSKRKSKGHPSINQVFAEGDDSVKSPLEGMFEGSSSETTRDALWAGSLKRVGGDVGVYSSLALAEVISKGLVHSCGFTVLSFITLQKDTKTPVKGLPRPSTDHDIWSRDHLTPSWVLLPNDQPVLAIIQPGESALDMLETICKAHQLDPTKHYVRLKFLIDNQVQFYIPKPEEDIYDLLYKEIELCCKIRKVIQFDRDESCMIGYGFSISVVEEDSVQQLYITDVRAGGLAFAKGLNAGDEILQLNGKDARTLTFADMKVAFAQVSLSLTVNTLPPVDRRQLCFLPPRRSDAVDNLYTDIFSQSQEEILDDGVGLIVETSGDSLDDDSELFAEFDDYGKTLAWIFCGSTRNDGTLFLSNELVLDLKGVLLLVGSQAQAERCTLGQQRDSGTLGLTGSLEKIAFGMHRHLSVCSACQEEREKINEVVSHQNGRVNTELDEQRGGGRTREREREREREERLVPVSDGGPARFSPRLFLLILSQLCLCSNATDTANAHRTPSMTCCTWHLSGGIQLQVLRSTEQVAAFCRSLHEMNPSSEVVSSPSGPESSSLPPSNATPRQLSDADKLRKVICELVETERTYVKDLNCLIGRYLTPLQKESFLTQDELDVLFGNLPEMLEFQVEFLKTLEDGTRLVPDLEKLERVEEFKKILFSLGGSFLYYADRFKIYSAFCASHTKVPKVLVKAKTDAAFKAFLDERNPKQQHSSTLESYLIKPIQRKIHEEFGAVFDLLISEQTGDKKEDYSKQKKKMVSVVIFTIKAVEYFGCGCYAQTLPSLSRSLSLFMGLQKYSAVNWVFIVQSTHPDSHQNEELMTFPHTSGGSHRASVSGEEKDPFRFRHMIPTDALQVRTLSNTDGESAAVCEIIHVKSESEGRPERVFQLCCSSPESKKDFLKTVHSILRDKQRRQLLKTESLPLSQQKLVRNRFTIDTDIVFDTEPDSDSPDSQHAQQQGVVPAGDTDRWVEEQFDLQRYEEQEQDVKETDILSDDDEFCQSAMSPSTEPDLEGPLSALSLEGDTAEEEEEEEEEESKKDYKSQHAKLSHLGKQCAMSVASVDEQAPDEDVWRSCKRHFSLGCKYLCLFYFCVLSLMYISCTILT</sequence>
<feature type="transmembrane region" description="Helical" evidence="4">
    <location>
        <begin position="1838"/>
        <end position="1857"/>
    </location>
</feature>
<dbReference type="InterPro" id="IPR036034">
    <property type="entry name" value="PDZ_sf"/>
</dbReference>
<evidence type="ECO:0000313" key="9">
    <source>
        <dbReference type="EMBL" id="KAI2656457.1"/>
    </source>
</evidence>
<organism evidence="9 10">
    <name type="scientific">Labeo rohita</name>
    <name type="common">Indian major carp</name>
    <name type="synonym">Cyprinus rohita</name>
    <dbReference type="NCBI Taxonomy" id="84645"/>
    <lineage>
        <taxon>Eukaryota</taxon>
        <taxon>Metazoa</taxon>
        <taxon>Chordata</taxon>
        <taxon>Craniata</taxon>
        <taxon>Vertebrata</taxon>
        <taxon>Euteleostomi</taxon>
        <taxon>Actinopterygii</taxon>
        <taxon>Neopterygii</taxon>
        <taxon>Teleostei</taxon>
        <taxon>Ostariophysi</taxon>
        <taxon>Cypriniformes</taxon>
        <taxon>Cyprinidae</taxon>
        <taxon>Labeoninae</taxon>
        <taxon>Labeonini</taxon>
        <taxon>Labeo</taxon>
    </lineage>
</organism>
<feature type="compositionally biased region" description="Polar residues" evidence="3">
    <location>
        <begin position="30"/>
        <end position="43"/>
    </location>
</feature>
<dbReference type="InterPro" id="IPR003116">
    <property type="entry name" value="RBD_dom"/>
</dbReference>
<dbReference type="InterPro" id="IPR001478">
    <property type="entry name" value="PDZ"/>
</dbReference>
<keyword evidence="4" id="KW-0812">Transmembrane</keyword>
<evidence type="ECO:0000259" key="6">
    <source>
        <dbReference type="PROSITE" id="PS50010"/>
    </source>
</evidence>
<dbReference type="EMBL" id="JACTAM010000015">
    <property type="protein sequence ID" value="KAI2656457.1"/>
    <property type="molecule type" value="Genomic_DNA"/>
</dbReference>
<dbReference type="PANTHER" id="PTHR46001:SF4">
    <property type="entry name" value="T-LYMPHOMA INVASION AND METASTASIS-INDUCING PROTEIN 1 ISOFORM X1"/>
    <property type="match status" value="1"/>
</dbReference>
<evidence type="ECO:0000256" key="3">
    <source>
        <dbReference type="SAM" id="MobiDB-lite"/>
    </source>
</evidence>
<feature type="domain" description="RBD" evidence="8">
    <location>
        <begin position="875"/>
        <end position="942"/>
    </location>
</feature>
<feature type="domain" description="DH" evidence="6">
    <location>
        <begin position="1328"/>
        <end position="1480"/>
    </location>
</feature>
<dbReference type="InterPro" id="IPR001849">
    <property type="entry name" value="PH_domain"/>
</dbReference>
<dbReference type="SUPFAM" id="SSF48065">
    <property type="entry name" value="DBL homology domain (DH-domain)"/>
    <property type="match status" value="1"/>
</dbReference>
<feature type="region of interest" description="Disordered" evidence="3">
    <location>
        <begin position="1695"/>
        <end position="1720"/>
    </location>
</feature>
<feature type="compositionally biased region" description="Basic and acidic residues" evidence="3">
    <location>
        <begin position="154"/>
        <end position="163"/>
    </location>
</feature>
<feature type="compositionally biased region" description="Low complexity" evidence="3">
    <location>
        <begin position="54"/>
        <end position="64"/>
    </location>
</feature>
<dbReference type="PROSITE" id="PS50106">
    <property type="entry name" value="PDZ"/>
    <property type="match status" value="1"/>
</dbReference>
<evidence type="ECO:0000259" key="7">
    <source>
        <dbReference type="PROSITE" id="PS50106"/>
    </source>
</evidence>
<dbReference type="Pfam" id="PF02196">
    <property type="entry name" value="RBD"/>
    <property type="match status" value="1"/>
</dbReference>
<dbReference type="InterPro" id="IPR011993">
    <property type="entry name" value="PH-like_dom_sf"/>
</dbReference>
<dbReference type="Pfam" id="PF00621">
    <property type="entry name" value="RhoGEF"/>
    <property type="match status" value="1"/>
</dbReference>